<dbReference type="PANTHER" id="PTHR40077:SF1">
    <property type="entry name" value="MEMBRANE PROTEIN"/>
    <property type="match status" value="1"/>
</dbReference>
<feature type="transmembrane region" description="Helical" evidence="7">
    <location>
        <begin position="126"/>
        <end position="146"/>
    </location>
</feature>
<keyword evidence="4 7" id="KW-1133">Transmembrane helix</keyword>
<evidence type="ECO:0000313" key="10">
    <source>
        <dbReference type="Proteomes" id="UP001157069"/>
    </source>
</evidence>
<organism evidence="9 10">
    <name type="scientific">Homoserinibacter gongjuensis</name>
    <dbReference type="NCBI Taxonomy" id="1162968"/>
    <lineage>
        <taxon>Bacteria</taxon>
        <taxon>Bacillati</taxon>
        <taxon>Actinomycetota</taxon>
        <taxon>Actinomycetes</taxon>
        <taxon>Micrococcales</taxon>
        <taxon>Microbacteriaceae</taxon>
        <taxon>Homoserinibacter</taxon>
    </lineage>
</organism>
<dbReference type="InterPro" id="IPR023845">
    <property type="entry name" value="DUF3817_TM"/>
</dbReference>
<feature type="region of interest" description="Disordered" evidence="6">
    <location>
        <begin position="161"/>
        <end position="183"/>
    </location>
</feature>
<dbReference type="EMBL" id="BSVA01000001">
    <property type="protein sequence ID" value="GMA91445.1"/>
    <property type="molecule type" value="Genomic_DNA"/>
</dbReference>
<evidence type="ECO:0000256" key="3">
    <source>
        <dbReference type="ARBA" id="ARBA00022692"/>
    </source>
</evidence>
<gene>
    <name evidence="9" type="ORF">GCM10025869_19740</name>
</gene>
<comment type="caution">
    <text evidence="9">The sequence shown here is derived from an EMBL/GenBank/DDBJ whole genome shotgun (WGS) entry which is preliminary data.</text>
</comment>
<evidence type="ECO:0000256" key="4">
    <source>
        <dbReference type="ARBA" id="ARBA00022989"/>
    </source>
</evidence>
<accession>A0ABQ6JW01</accession>
<evidence type="ECO:0000256" key="6">
    <source>
        <dbReference type="SAM" id="MobiDB-lite"/>
    </source>
</evidence>
<comment type="subcellular location">
    <subcellularLocation>
        <location evidence="1">Cell membrane</location>
        <topology evidence="1">Multi-pass membrane protein</topology>
    </subcellularLocation>
</comment>
<keyword evidence="10" id="KW-1185">Reference proteome</keyword>
<feature type="transmembrane region" description="Helical" evidence="7">
    <location>
        <begin position="7"/>
        <end position="29"/>
    </location>
</feature>
<feature type="domain" description="DUF3817" evidence="8">
    <location>
        <begin position="7"/>
        <end position="93"/>
    </location>
</feature>
<dbReference type="Pfam" id="PF12823">
    <property type="entry name" value="DUF3817"/>
    <property type="match status" value="1"/>
</dbReference>
<proteinExistence type="predicted"/>
<keyword evidence="2" id="KW-1003">Cell membrane</keyword>
<evidence type="ECO:0000256" key="2">
    <source>
        <dbReference type="ARBA" id="ARBA00022475"/>
    </source>
</evidence>
<evidence type="ECO:0000259" key="8">
    <source>
        <dbReference type="Pfam" id="PF12823"/>
    </source>
</evidence>
<evidence type="ECO:0000256" key="5">
    <source>
        <dbReference type="ARBA" id="ARBA00023136"/>
    </source>
</evidence>
<name>A0ABQ6JW01_9MICO</name>
<dbReference type="NCBIfam" id="TIGR03954">
    <property type="entry name" value="integ_memb_HG"/>
    <property type="match status" value="1"/>
</dbReference>
<dbReference type="PANTHER" id="PTHR40077">
    <property type="entry name" value="MEMBRANE PROTEIN-RELATED"/>
    <property type="match status" value="1"/>
</dbReference>
<evidence type="ECO:0000256" key="1">
    <source>
        <dbReference type="ARBA" id="ARBA00004651"/>
    </source>
</evidence>
<feature type="transmembrane region" description="Helical" evidence="7">
    <location>
        <begin position="69"/>
        <end position="92"/>
    </location>
</feature>
<dbReference type="Proteomes" id="UP001157069">
    <property type="component" value="Unassembled WGS sequence"/>
</dbReference>
<feature type="transmembrane region" description="Helical" evidence="7">
    <location>
        <begin position="35"/>
        <end position="62"/>
    </location>
</feature>
<evidence type="ECO:0000313" key="9">
    <source>
        <dbReference type="EMBL" id="GMA91445.1"/>
    </source>
</evidence>
<keyword evidence="3 7" id="KW-0812">Transmembrane</keyword>
<keyword evidence="5 7" id="KW-0472">Membrane</keyword>
<protein>
    <submittedName>
        <fullName evidence="9">Membrane protein</fullName>
    </submittedName>
</protein>
<evidence type="ECO:0000256" key="7">
    <source>
        <dbReference type="SAM" id="Phobius"/>
    </source>
</evidence>
<reference evidence="10" key="1">
    <citation type="journal article" date="2019" name="Int. J. Syst. Evol. Microbiol.">
        <title>The Global Catalogue of Microorganisms (GCM) 10K type strain sequencing project: providing services to taxonomists for standard genome sequencing and annotation.</title>
        <authorList>
            <consortium name="The Broad Institute Genomics Platform"/>
            <consortium name="The Broad Institute Genome Sequencing Center for Infectious Disease"/>
            <person name="Wu L."/>
            <person name="Ma J."/>
        </authorList>
    </citation>
    <scope>NUCLEOTIDE SEQUENCE [LARGE SCALE GENOMIC DNA]</scope>
    <source>
        <strain evidence="10">NBRC 108755</strain>
    </source>
</reference>
<sequence length="183" mass="19589">MFRTPASLFRVLAIAEAVSWTLLIVGLILRATAGLAIATTVGGSIHGFVFLSYGATAVLVALNNRWRPWPTVVAIVSAIVPYATVPAELWLARTGRLAGGWRTEAVDAAGDLWYDGLLRWFLRRPWVLAVLIAVAVAAIFTALLVIGPPAVGEPVRSSPRQWLHQSADMPVTPRDVAPDAAST</sequence>